<feature type="compositionally biased region" description="Polar residues" evidence="1">
    <location>
        <begin position="269"/>
        <end position="283"/>
    </location>
</feature>
<feature type="compositionally biased region" description="Polar residues" evidence="1">
    <location>
        <begin position="297"/>
        <end position="307"/>
    </location>
</feature>
<dbReference type="AlphaFoldDB" id="A0A507QZ85"/>
<keyword evidence="3" id="KW-1185">Reference proteome</keyword>
<accession>A0A507QZ85</accession>
<feature type="compositionally biased region" description="Low complexity" evidence="1">
    <location>
        <begin position="331"/>
        <end position="342"/>
    </location>
</feature>
<dbReference type="EMBL" id="VIFY01000035">
    <property type="protein sequence ID" value="TQB74080.1"/>
    <property type="molecule type" value="Genomic_DNA"/>
</dbReference>
<evidence type="ECO:0000256" key="1">
    <source>
        <dbReference type="SAM" id="MobiDB-lite"/>
    </source>
</evidence>
<evidence type="ECO:0000313" key="3">
    <source>
        <dbReference type="Proteomes" id="UP000319663"/>
    </source>
</evidence>
<sequence>MASPIRPQFFCSRPNGTLTPMIALDELPAHVTIRGVPRVLSPSETQGMTSLGTVSPRAQFYVVDGVSPGTSRASNGHQSAQHVPRDVELQNSLLKVVTDDTIPASQRLALHALIQQGLSQNWVMSNPAAGAWLASHTGRQGPHYNTKKEFCSYWIRHGECCLYKHEMPTDPAMLEKLGLRDIPRWYREKYGLPSLLPAGHQSSRAHSAHGQHWKDSDVPSRGAFKAIQYPSRSGVHEPVSSASAAARGTDLALKQEPVGEYPQAEHQPAINTTQAQTRPSYGTANFPKVYPSHKQATKQVPSQQNGPTKKIDLLSFDPLHDYPNLDPIGGESTYSTAPATAAEEADRAHREGLVRSLQSLVPSPVSGTPDLLPSPLDSTSCQIRNKRQQQPQQPRSRRLYQPRSPAIPEPLDQNAIDVASFKNRHSSVATLSSPASIISKSSTQMTSPLAGPVLGNGDVHSDPPTRMATPSIHSQSSSSSGSVKKASSGFPRTLGNRARPNSIGTTRKGNRKRSAEPLHGELINLGAAGRGK</sequence>
<feature type="compositionally biased region" description="Basic and acidic residues" evidence="1">
    <location>
        <begin position="344"/>
        <end position="353"/>
    </location>
</feature>
<reference evidence="2 3" key="1">
    <citation type="submission" date="2019-06" db="EMBL/GenBank/DDBJ databases">
        <title>Wine fermentation using esterase from Monascus purpureus.</title>
        <authorList>
            <person name="Geng C."/>
            <person name="Zhang Y."/>
        </authorList>
    </citation>
    <scope>NUCLEOTIDE SEQUENCE [LARGE SCALE GENOMIC DNA]</scope>
    <source>
        <strain evidence="2">HQ1</strain>
    </source>
</reference>
<organism evidence="2 3">
    <name type="scientific">Monascus purpureus</name>
    <name type="common">Red mold</name>
    <name type="synonym">Monascus anka</name>
    <dbReference type="NCBI Taxonomy" id="5098"/>
    <lineage>
        <taxon>Eukaryota</taxon>
        <taxon>Fungi</taxon>
        <taxon>Dikarya</taxon>
        <taxon>Ascomycota</taxon>
        <taxon>Pezizomycotina</taxon>
        <taxon>Eurotiomycetes</taxon>
        <taxon>Eurotiomycetidae</taxon>
        <taxon>Eurotiales</taxon>
        <taxon>Aspergillaceae</taxon>
        <taxon>Monascus</taxon>
    </lineage>
</organism>
<evidence type="ECO:0008006" key="4">
    <source>
        <dbReference type="Google" id="ProtNLM"/>
    </source>
</evidence>
<feature type="region of interest" description="Disordered" evidence="1">
    <location>
        <begin position="261"/>
        <end position="412"/>
    </location>
</feature>
<feature type="region of interest" description="Disordered" evidence="1">
    <location>
        <begin position="442"/>
        <end position="532"/>
    </location>
</feature>
<dbReference type="Proteomes" id="UP000319663">
    <property type="component" value="Unassembled WGS sequence"/>
</dbReference>
<name>A0A507QZ85_MONPU</name>
<comment type="caution">
    <text evidence="2">The sequence shown here is derived from an EMBL/GenBank/DDBJ whole genome shotgun (WGS) entry which is preliminary data.</text>
</comment>
<protein>
    <recommendedName>
        <fullName evidence="4">C3H1-type domain-containing protein</fullName>
    </recommendedName>
</protein>
<dbReference type="STRING" id="5098.A0A507QZ85"/>
<evidence type="ECO:0000313" key="2">
    <source>
        <dbReference type="EMBL" id="TQB74080.1"/>
    </source>
</evidence>
<gene>
    <name evidence="2" type="ORF">MPDQ_005136</name>
</gene>
<feature type="compositionally biased region" description="Low complexity" evidence="1">
    <location>
        <begin position="471"/>
        <end position="488"/>
    </location>
</feature>
<proteinExistence type="predicted"/>